<protein>
    <recommendedName>
        <fullName evidence="4">Ubiquitin-like domain-containing protein</fullName>
    </recommendedName>
</protein>
<dbReference type="Proteomes" id="UP001347796">
    <property type="component" value="Unassembled WGS sequence"/>
</dbReference>
<evidence type="ECO:0000313" key="3">
    <source>
        <dbReference type="Proteomes" id="UP001347796"/>
    </source>
</evidence>
<evidence type="ECO:0000256" key="1">
    <source>
        <dbReference type="SAM" id="MobiDB-lite"/>
    </source>
</evidence>
<gene>
    <name evidence="2" type="ORF">SNE40_008371</name>
</gene>
<keyword evidence="3" id="KW-1185">Reference proteome</keyword>
<evidence type="ECO:0008006" key="4">
    <source>
        <dbReference type="Google" id="ProtNLM"/>
    </source>
</evidence>
<organism evidence="2 3">
    <name type="scientific">Patella caerulea</name>
    <name type="common">Rayed Mediterranean limpet</name>
    <dbReference type="NCBI Taxonomy" id="87958"/>
    <lineage>
        <taxon>Eukaryota</taxon>
        <taxon>Metazoa</taxon>
        <taxon>Spiralia</taxon>
        <taxon>Lophotrochozoa</taxon>
        <taxon>Mollusca</taxon>
        <taxon>Gastropoda</taxon>
        <taxon>Patellogastropoda</taxon>
        <taxon>Patelloidea</taxon>
        <taxon>Patellidae</taxon>
        <taxon>Patella</taxon>
    </lineage>
</organism>
<dbReference type="AlphaFoldDB" id="A0AAN8JZZ0"/>
<evidence type="ECO:0000313" key="2">
    <source>
        <dbReference type="EMBL" id="KAK6186310.1"/>
    </source>
</evidence>
<feature type="compositionally biased region" description="Basic and acidic residues" evidence="1">
    <location>
        <begin position="13"/>
        <end position="35"/>
    </location>
</feature>
<feature type="region of interest" description="Disordered" evidence="1">
    <location>
        <begin position="96"/>
        <end position="116"/>
    </location>
</feature>
<sequence>MSDEASTSGYGKRTLEDQEEHVEPKRRCDEVEKSQPKSIVRIKTKTVTNYMYTTNNTYHINGDDVGVQIGNCNSYQQKTEVLREDVSELRDQVRQLKENKTTTENNNNDDTNESDFDEADYYGDDSILILDIKHCDGRLWKRKFVRKDETVRGLGEELEEEWSEKYNDCESELESIYSVRRKTDIYHTDDLNGDNDEDITLEDYGVETGDIVVMSSIF</sequence>
<reference evidence="2 3" key="1">
    <citation type="submission" date="2024-01" db="EMBL/GenBank/DDBJ databases">
        <title>The genome of the rayed Mediterranean limpet Patella caerulea (Linnaeus, 1758).</title>
        <authorList>
            <person name="Anh-Thu Weber A."/>
            <person name="Halstead-Nussloch G."/>
        </authorList>
    </citation>
    <scope>NUCLEOTIDE SEQUENCE [LARGE SCALE GENOMIC DNA]</scope>
    <source>
        <strain evidence="2">AATW-2023a</strain>
        <tissue evidence="2">Whole specimen</tissue>
    </source>
</reference>
<name>A0AAN8JZZ0_PATCE</name>
<proteinExistence type="predicted"/>
<dbReference type="EMBL" id="JAZGQO010000006">
    <property type="protein sequence ID" value="KAK6186310.1"/>
    <property type="molecule type" value="Genomic_DNA"/>
</dbReference>
<feature type="region of interest" description="Disordered" evidence="1">
    <location>
        <begin position="1"/>
        <end position="36"/>
    </location>
</feature>
<accession>A0AAN8JZZ0</accession>
<comment type="caution">
    <text evidence="2">The sequence shown here is derived from an EMBL/GenBank/DDBJ whole genome shotgun (WGS) entry which is preliminary data.</text>
</comment>